<protein>
    <submittedName>
        <fullName evidence="6">Transcriptional regulator, AraC family with amidase-like domain</fullName>
    </submittedName>
</protein>
<dbReference type="Gene3D" id="1.10.10.60">
    <property type="entry name" value="Homeodomain-like"/>
    <property type="match status" value="2"/>
</dbReference>
<dbReference type="OrthoDB" id="9793400at2"/>
<gene>
    <name evidence="6" type="ORF">SAMN05421757_101669</name>
</gene>
<dbReference type="Proteomes" id="UP000198426">
    <property type="component" value="Unassembled WGS sequence"/>
</dbReference>
<evidence type="ECO:0000313" key="7">
    <source>
        <dbReference type="Proteomes" id="UP000198426"/>
    </source>
</evidence>
<dbReference type="RefSeq" id="WP_089231238.1">
    <property type="nucleotide sequence ID" value="NZ_FZOY01000001.1"/>
</dbReference>
<keyword evidence="1" id="KW-0805">Transcription regulation</keyword>
<dbReference type="Pfam" id="PF01965">
    <property type="entry name" value="DJ-1_PfpI"/>
    <property type="match status" value="1"/>
</dbReference>
<dbReference type="GO" id="GO:0043565">
    <property type="term" value="F:sequence-specific DNA binding"/>
    <property type="evidence" value="ECO:0007669"/>
    <property type="project" value="InterPro"/>
</dbReference>
<evidence type="ECO:0000256" key="4">
    <source>
        <dbReference type="SAM" id="Phobius"/>
    </source>
</evidence>
<organism evidence="6 7">
    <name type="scientific">Tropicimonas sediminicola</name>
    <dbReference type="NCBI Taxonomy" id="1031541"/>
    <lineage>
        <taxon>Bacteria</taxon>
        <taxon>Pseudomonadati</taxon>
        <taxon>Pseudomonadota</taxon>
        <taxon>Alphaproteobacteria</taxon>
        <taxon>Rhodobacterales</taxon>
        <taxon>Roseobacteraceae</taxon>
        <taxon>Tropicimonas</taxon>
    </lineage>
</organism>
<feature type="domain" description="HTH araC/xylS-type" evidence="5">
    <location>
        <begin position="231"/>
        <end position="329"/>
    </location>
</feature>
<dbReference type="GO" id="GO:0003700">
    <property type="term" value="F:DNA-binding transcription factor activity"/>
    <property type="evidence" value="ECO:0007669"/>
    <property type="project" value="InterPro"/>
</dbReference>
<dbReference type="EMBL" id="FZOY01000001">
    <property type="protein sequence ID" value="SNS27849.1"/>
    <property type="molecule type" value="Genomic_DNA"/>
</dbReference>
<dbReference type="Gene3D" id="3.40.50.880">
    <property type="match status" value="1"/>
</dbReference>
<feature type="transmembrane region" description="Helical" evidence="4">
    <location>
        <begin position="20"/>
        <end position="39"/>
    </location>
</feature>
<sequence length="338" mass="37205">MNDDQGQSEAQAPANARKPILFEFVLLDAFSMLSVISAIEPLRVANRILGREVYEWRLVSEDGDSVQASNGIVAQSEGLVGEGGRPDYTFVCAGLSLVARHPTRLSAFLNRRFAAGVTLGAISMGTIFLARAGLLRNRRCTIHWEGQPAFKEEFPEIDLTRAIYEIDGSIMTCAGGMSSFDLVMELIARDHDQRVLRSIANQLQLDRIRTGGMLQSPGTEHIPDTTPKQLRQAIKLLGDNMEHPMAPAALASSVGASRRTLERLFIKYTGMTPSKYCKMLRLERSRDLLLHSNMPILDVAVATGFRSGSYFSFCFSEYYGISPSSLRQGVVRGKVPGS</sequence>
<dbReference type="InterPro" id="IPR018062">
    <property type="entry name" value="HTH_AraC-typ_CS"/>
</dbReference>
<name>A0A239D6F1_9RHOB</name>
<evidence type="ECO:0000256" key="2">
    <source>
        <dbReference type="ARBA" id="ARBA00023125"/>
    </source>
</evidence>
<keyword evidence="3" id="KW-0804">Transcription</keyword>
<evidence type="ECO:0000313" key="6">
    <source>
        <dbReference type="EMBL" id="SNS27849.1"/>
    </source>
</evidence>
<dbReference type="SUPFAM" id="SSF52317">
    <property type="entry name" value="Class I glutamine amidotransferase-like"/>
    <property type="match status" value="1"/>
</dbReference>
<reference evidence="6 7" key="1">
    <citation type="submission" date="2017-06" db="EMBL/GenBank/DDBJ databases">
        <authorList>
            <person name="Kim H.J."/>
            <person name="Triplett B.A."/>
        </authorList>
    </citation>
    <scope>NUCLEOTIDE SEQUENCE [LARGE SCALE GENOMIC DNA]</scope>
    <source>
        <strain evidence="6 7">DSM 29339</strain>
    </source>
</reference>
<keyword evidence="4" id="KW-0472">Membrane</keyword>
<dbReference type="InterPro" id="IPR050204">
    <property type="entry name" value="AraC_XylS_family_regulators"/>
</dbReference>
<dbReference type="SMART" id="SM00342">
    <property type="entry name" value="HTH_ARAC"/>
    <property type="match status" value="1"/>
</dbReference>
<dbReference type="CDD" id="cd03136">
    <property type="entry name" value="GATase1_AraC_ArgR_like"/>
    <property type="match status" value="1"/>
</dbReference>
<feature type="transmembrane region" description="Helical" evidence="4">
    <location>
        <begin position="113"/>
        <end position="134"/>
    </location>
</feature>
<keyword evidence="4" id="KW-0812">Transmembrane</keyword>
<accession>A0A239D6F1</accession>
<dbReference type="AlphaFoldDB" id="A0A239D6F1"/>
<dbReference type="PANTHER" id="PTHR46796">
    <property type="entry name" value="HTH-TYPE TRANSCRIPTIONAL ACTIVATOR RHAS-RELATED"/>
    <property type="match status" value="1"/>
</dbReference>
<keyword evidence="2" id="KW-0238">DNA-binding</keyword>
<dbReference type="InterPro" id="IPR018060">
    <property type="entry name" value="HTH_AraC"/>
</dbReference>
<dbReference type="PROSITE" id="PS01124">
    <property type="entry name" value="HTH_ARAC_FAMILY_2"/>
    <property type="match status" value="1"/>
</dbReference>
<proteinExistence type="predicted"/>
<dbReference type="Pfam" id="PF12833">
    <property type="entry name" value="HTH_18"/>
    <property type="match status" value="1"/>
</dbReference>
<dbReference type="PANTHER" id="PTHR46796:SF6">
    <property type="entry name" value="ARAC SUBFAMILY"/>
    <property type="match status" value="1"/>
</dbReference>
<dbReference type="InterPro" id="IPR029062">
    <property type="entry name" value="Class_I_gatase-like"/>
</dbReference>
<dbReference type="InterPro" id="IPR002818">
    <property type="entry name" value="DJ-1/PfpI"/>
</dbReference>
<dbReference type="SUPFAM" id="SSF46689">
    <property type="entry name" value="Homeodomain-like"/>
    <property type="match status" value="2"/>
</dbReference>
<keyword evidence="4" id="KW-1133">Transmembrane helix</keyword>
<dbReference type="PROSITE" id="PS00041">
    <property type="entry name" value="HTH_ARAC_FAMILY_1"/>
    <property type="match status" value="1"/>
</dbReference>
<dbReference type="InterPro" id="IPR009057">
    <property type="entry name" value="Homeodomain-like_sf"/>
</dbReference>
<keyword evidence="7" id="KW-1185">Reference proteome</keyword>
<evidence type="ECO:0000256" key="3">
    <source>
        <dbReference type="ARBA" id="ARBA00023163"/>
    </source>
</evidence>
<evidence type="ECO:0000259" key="5">
    <source>
        <dbReference type="PROSITE" id="PS01124"/>
    </source>
</evidence>
<evidence type="ECO:0000256" key="1">
    <source>
        <dbReference type="ARBA" id="ARBA00023015"/>
    </source>
</evidence>